<organism evidence="1 2">
    <name type="scientific">Spiroplasma ixodetis</name>
    <dbReference type="NCBI Taxonomy" id="2141"/>
    <lineage>
        <taxon>Bacteria</taxon>
        <taxon>Bacillati</taxon>
        <taxon>Mycoplasmatota</taxon>
        <taxon>Mollicutes</taxon>
        <taxon>Entomoplasmatales</taxon>
        <taxon>Spiroplasmataceae</taxon>
        <taxon>Spiroplasma</taxon>
    </lineage>
</organism>
<sequence>MHTGNLLIFKPNVILELLKKWNQNNGEVWSLIVFGNNLYIGSRNQLYESRLFKLSLKGEKITETIGWKNNKNYG</sequence>
<proteinExistence type="predicted"/>
<gene>
    <name evidence="1" type="ORF">SAP269_05090</name>
</gene>
<name>A0ABN7BUC6_9MOLU</name>
<accession>A0ABN7BUC6</accession>
<evidence type="ECO:0000313" key="1">
    <source>
        <dbReference type="EMBL" id="BET37920.1"/>
    </source>
</evidence>
<dbReference type="EMBL" id="AP028955">
    <property type="protein sequence ID" value="BET37920.1"/>
    <property type="molecule type" value="Genomic_DNA"/>
</dbReference>
<reference evidence="2" key="1">
    <citation type="journal article" date="2024" name="FEMS Microbiol. Lett.">
        <title>Genomic insights into Spiroplasma endosymbionts that induce male-killing and protective phenotypes in the pea aphid.</title>
        <authorList>
            <person name="Arai H."/>
            <person name="Legeai F."/>
            <person name="Kageyama D."/>
            <person name="Sugio A."/>
            <person name="Simon J.C."/>
        </authorList>
    </citation>
    <scope>NUCLEOTIDE SEQUENCE [LARGE SCALE GENOMIC DNA]</scope>
    <source>
        <strain evidence="2">sAp269</strain>
    </source>
</reference>
<dbReference type="Proteomes" id="UP001473424">
    <property type="component" value="Chromosome"/>
</dbReference>
<evidence type="ECO:0000313" key="2">
    <source>
        <dbReference type="Proteomes" id="UP001473424"/>
    </source>
</evidence>
<protein>
    <submittedName>
        <fullName evidence="1">Uncharacterized protein</fullName>
    </submittedName>
</protein>
<keyword evidence="2" id="KW-1185">Reference proteome</keyword>